<evidence type="ECO:0000313" key="4">
    <source>
        <dbReference type="Proteomes" id="UP000087766"/>
    </source>
</evidence>
<accession>A0A1S3UX56</accession>
<comment type="cofactor">
    <cofactor evidence="1">
        <name>heme</name>
        <dbReference type="ChEBI" id="CHEBI:30413"/>
    </cofactor>
</comment>
<name>A0A1S3UX56_VIGRR</name>
<reference evidence="5" key="2">
    <citation type="submission" date="2025-08" db="UniProtKB">
        <authorList>
            <consortium name="RefSeq"/>
        </authorList>
    </citation>
    <scope>IDENTIFICATION</scope>
    <source>
        <tissue evidence="5">Leaf</tissue>
    </source>
</reference>
<protein>
    <submittedName>
        <fullName evidence="5">Geraniol 8-hydroxylase</fullName>
    </submittedName>
</protein>
<dbReference type="InterPro" id="IPR036396">
    <property type="entry name" value="Cyt_P450_sf"/>
</dbReference>
<keyword evidence="4" id="KW-1185">Reference proteome</keyword>
<dbReference type="AlphaFoldDB" id="A0A1S3UX56"/>
<dbReference type="GO" id="GO:0020037">
    <property type="term" value="F:heme binding"/>
    <property type="evidence" value="ECO:0007669"/>
    <property type="project" value="InterPro"/>
</dbReference>
<dbReference type="InterPro" id="IPR017972">
    <property type="entry name" value="Cyt_P450_CS"/>
</dbReference>
<comment type="similarity">
    <text evidence="2">Belongs to the cytochrome P450 family.</text>
</comment>
<dbReference type="STRING" id="3916.A0A1S3UX56"/>
<evidence type="ECO:0000256" key="3">
    <source>
        <dbReference type="SAM" id="Phobius"/>
    </source>
</evidence>
<dbReference type="PRINTS" id="PR00385">
    <property type="entry name" value="P450"/>
</dbReference>
<dbReference type="PANTHER" id="PTHR47951:SF3">
    <property type="entry name" value="CYTOCHROME P450, FAMILY 706, SUBFAMILY A, POLYPEPTIDE 4"/>
    <property type="match status" value="1"/>
</dbReference>
<keyword evidence="2" id="KW-0503">Monooxygenase</keyword>
<evidence type="ECO:0000256" key="2">
    <source>
        <dbReference type="RuleBase" id="RU000461"/>
    </source>
</evidence>
<feature type="transmembrane region" description="Helical" evidence="3">
    <location>
        <begin position="70"/>
        <end position="88"/>
    </location>
</feature>
<dbReference type="GO" id="GO:0004497">
    <property type="term" value="F:monooxygenase activity"/>
    <property type="evidence" value="ECO:0007669"/>
    <property type="project" value="UniProtKB-KW"/>
</dbReference>
<keyword evidence="2" id="KW-0560">Oxidoreductase</keyword>
<dbReference type="SUPFAM" id="SSF48264">
    <property type="entry name" value="Cytochrome P450"/>
    <property type="match status" value="1"/>
</dbReference>
<organism evidence="4 5">
    <name type="scientific">Vigna radiata var. radiata</name>
    <name type="common">Mung bean</name>
    <name type="synonym">Phaseolus aureus</name>
    <dbReference type="NCBI Taxonomy" id="3916"/>
    <lineage>
        <taxon>Eukaryota</taxon>
        <taxon>Viridiplantae</taxon>
        <taxon>Streptophyta</taxon>
        <taxon>Embryophyta</taxon>
        <taxon>Tracheophyta</taxon>
        <taxon>Spermatophyta</taxon>
        <taxon>Magnoliopsida</taxon>
        <taxon>eudicotyledons</taxon>
        <taxon>Gunneridae</taxon>
        <taxon>Pentapetalae</taxon>
        <taxon>rosids</taxon>
        <taxon>fabids</taxon>
        <taxon>Fabales</taxon>
        <taxon>Fabaceae</taxon>
        <taxon>Papilionoideae</taxon>
        <taxon>50 kb inversion clade</taxon>
        <taxon>NPAAA clade</taxon>
        <taxon>indigoferoid/millettioid clade</taxon>
        <taxon>Phaseoleae</taxon>
        <taxon>Vigna</taxon>
    </lineage>
</organism>
<evidence type="ECO:0000313" key="5">
    <source>
        <dbReference type="RefSeq" id="XP_014510666.1"/>
    </source>
</evidence>
<dbReference type="RefSeq" id="XP_014510666.1">
    <property type="nucleotide sequence ID" value="XM_014655180.2"/>
</dbReference>
<dbReference type="Gene3D" id="1.10.630.10">
    <property type="entry name" value="Cytochrome P450"/>
    <property type="match status" value="1"/>
</dbReference>
<dbReference type="GO" id="GO:0016705">
    <property type="term" value="F:oxidoreductase activity, acting on paired donors, with incorporation or reduction of molecular oxygen"/>
    <property type="evidence" value="ECO:0007669"/>
    <property type="project" value="InterPro"/>
</dbReference>
<keyword evidence="1 2" id="KW-0408">Iron</keyword>
<reference evidence="4" key="1">
    <citation type="journal article" date="2014" name="Nat. Commun.">
        <title>Genome sequence of mungbean and insights into evolution within Vigna species.</title>
        <authorList>
            <person name="Kang Y.J."/>
            <person name="Kim S.K."/>
            <person name="Kim M.Y."/>
            <person name="Lestari P."/>
            <person name="Kim K.H."/>
            <person name="Ha B.K."/>
            <person name="Jun T.H."/>
            <person name="Hwang W.J."/>
            <person name="Lee T."/>
            <person name="Lee J."/>
            <person name="Shim S."/>
            <person name="Yoon M.Y."/>
            <person name="Jang Y.E."/>
            <person name="Han K.S."/>
            <person name="Taeprayoon P."/>
            <person name="Yoon N."/>
            <person name="Somta P."/>
            <person name="Tanya P."/>
            <person name="Kim K.S."/>
            <person name="Gwag J.G."/>
            <person name="Moon J.K."/>
            <person name="Lee Y.H."/>
            <person name="Park B.S."/>
            <person name="Bombarely A."/>
            <person name="Doyle J.J."/>
            <person name="Jackson S.A."/>
            <person name="Schafleitner R."/>
            <person name="Srinives P."/>
            <person name="Varshney R.K."/>
            <person name="Lee S.H."/>
        </authorList>
    </citation>
    <scope>NUCLEOTIDE SEQUENCE [LARGE SCALE GENOMIC DNA]</scope>
    <source>
        <strain evidence="4">cv. VC1973A</strain>
    </source>
</reference>
<sequence length="570" mass="64773">MESRQNLYLSYSSDCLCITRHVYLPYLLKIYKYTVSSPCEIPIHHHTIPYHTMPLSSILSQTHYFSDQPITTLLLFFFLFLVASYLFLKPNPRNLPPGPPGLPFFGNLLSLHPDLHTYFAALAQIHGQIFKLRLGSKLAIVITSPTLAREVLKDHDTVFANRDVPVAGRIATYGGTDIVWTPYGPEWRMLRKVCVVKMLSNVTLDSVYDLRRSEVCKMVSYLYDRAGSAVNVGEQVFLAVMNVITSMMWGGEVEGVDRESVGAEFRELVAEMTQLLGKPNVSDFFPGLARFDLQGVEKDMQALVPRFDAIFERMIGERVKVNQKEDRKKKERKDFLQFLLDLKDSEGSDSKTPFTMTHLKALLMDMVVGGTDTSSNTIEFAMAEIMQKAEVMKKVQEELEVVVGKDKMVEESDIHKLHYLEAVMKETLRLHPALPLLVPHSPSESSNVGGYTIPKGSRIFINVWAIHRDPSVWEKPLEFDPTRFLDAKWDFSGNDFSYFPFGSGRRICAGIAMAEKTVLHLLATLIHLFDWTIPQGDKLETEEKFGIVLRKNVPLVAIPTPRFSNPHFYK</sequence>
<keyword evidence="3" id="KW-1133">Transmembrane helix</keyword>
<dbReference type="InterPro" id="IPR001128">
    <property type="entry name" value="Cyt_P450"/>
</dbReference>
<dbReference type="FunFam" id="1.10.630.10:FF:000067">
    <property type="entry name" value="Cytochrome P450 - like protein"/>
    <property type="match status" value="1"/>
</dbReference>
<keyword evidence="1 2" id="KW-0349">Heme</keyword>
<dbReference type="OrthoDB" id="2789670at2759"/>
<feature type="binding site" description="axial binding residue" evidence="1">
    <location>
        <position position="508"/>
    </location>
    <ligand>
        <name>heme</name>
        <dbReference type="ChEBI" id="CHEBI:30413"/>
    </ligand>
    <ligandPart>
        <name>Fe</name>
        <dbReference type="ChEBI" id="CHEBI:18248"/>
    </ligandPart>
</feature>
<dbReference type="GO" id="GO:0005506">
    <property type="term" value="F:iron ion binding"/>
    <property type="evidence" value="ECO:0007669"/>
    <property type="project" value="InterPro"/>
</dbReference>
<evidence type="ECO:0000256" key="1">
    <source>
        <dbReference type="PIRSR" id="PIRSR602401-1"/>
    </source>
</evidence>
<keyword evidence="1 2" id="KW-0479">Metal-binding</keyword>
<dbReference type="PRINTS" id="PR00463">
    <property type="entry name" value="EP450I"/>
</dbReference>
<keyword evidence="3" id="KW-0472">Membrane</keyword>
<dbReference type="GeneID" id="106769527"/>
<keyword evidence="3" id="KW-0812">Transmembrane</keyword>
<dbReference type="KEGG" id="vra:106769527"/>
<dbReference type="PROSITE" id="PS00086">
    <property type="entry name" value="CYTOCHROME_P450"/>
    <property type="match status" value="1"/>
</dbReference>
<dbReference type="InterPro" id="IPR002401">
    <property type="entry name" value="Cyt_P450_E_grp-I"/>
</dbReference>
<proteinExistence type="inferred from homology"/>
<dbReference type="Pfam" id="PF00067">
    <property type="entry name" value="p450"/>
    <property type="match status" value="1"/>
</dbReference>
<gene>
    <name evidence="5" type="primary">LOC106769527</name>
</gene>
<dbReference type="PANTHER" id="PTHR47951">
    <property type="entry name" value="OS08G0547900 PROTEIN"/>
    <property type="match status" value="1"/>
</dbReference>
<dbReference type="Proteomes" id="UP000087766">
    <property type="component" value="Chromosome 7"/>
</dbReference>
<dbReference type="CDD" id="cd11073">
    <property type="entry name" value="CYP76-like"/>
    <property type="match status" value="1"/>
</dbReference>